<dbReference type="PANTHER" id="PTHR38605:SF1">
    <property type="entry name" value="ATPASE"/>
    <property type="match status" value="1"/>
</dbReference>
<dbReference type="OrthoDB" id="9777645at2"/>
<dbReference type="PIRSF" id="PIRSF019381">
    <property type="entry name" value="YcjX"/>
    <property type="match status" value="1"/>
</dbReference>
<gene>
    <name evidence="1" type="ORF">CKF54_02720</name>
</gene>
<keyword evidence="2" id="KW-1185">Reference proteome</keyword>
<proteinExistence type="predicted"/>
<dbReference type="InterPro" id="IPR007413">
    <property type="entry name" value="YcjX-like"/>
</dbReference>
<dbReference type="Pfam" id="PF04317">
    <property type="entry name" value="DUF463"/>
    <property type="match status" value="1"/>
</dbReference>
<protein>
    <recommendedName>
        <fullName evidence="3">YcjX family protein</fullName>
    </recommendedName>
</protein>
<dbReference type="SUPFAM" id="SSF52540">
    <property type="entry name" value="P-loop containing nucleoside triphosphate hydrolases"/>
    <property type="match status" value="1"/>
</dbReference>
<dbReference type="EMBL" id="NRHC01000030">
    <property type="protein sequence ID" value="RIY33539.1"/>
    <property type="molecule type" value="Genomic_DNA"/>
</dbReference>
<sequence>MASLFHHLQDKYEQVFDQQLRIAVTGLSRSGKTAFITSFINQLLTLDGDKSQLPFFTPAAKGWIKGVAIVPQKDLTVPTFPYLENINSLKGQTPVWPKATTDISTIRLAIKYQLPRSLWDRVKDINFKDIETLYVDIVDYPGEWLLDLPLLNLSYDAWSSSSYFVASEQRKTLAQDWLQALANFDPKAKADEEQIRQITKEFTNFLHACKAQGLEYIQPGRFVLPGSYQNAPILQFFPLVNYTAEQWQELNKFARNNPESAIAVLQKRYQTYVQTFVKDFYKEHFERFDRQIILIDCLTPLNHSAQAFNETQLALEQIFQNFQYGSRNLWNRLFSPQIDKLVFAASKTDHVTSDQVANLTSLLKQLTQNNNRQASYQNITTDFVPVASIRATQQLEVEKDGKVYKVLQGKSKENNELKYIYPGSVPPYLPEASFWQNHTFAFEEFAPLPISPQGKISSLGMDRVFEILLGDKFK</sequence>
<reference evidence="1 2" key="1">
    <citation type="submission" date="2017-08" db="EMBL/GenBank/DDBJ databases">
        <title>Reclassification of Bisgaard taxon 37 and 44.</title>
        <authorList>
            <person name="Christensen H."/>
        </authorList>
    </citation>
    <scope>NUCLEOTIDE SEQUENCE [LARGE SCALE GENOMIC DNA]</scope>
    <source>
        <strain evidence="1 2">B96_3</strain>
    </source>
</reference>
<evidence type="ECO:0008006" key="3">
    <source>
        <dbReference type="Google" id="ProtNLM"/>
    </source>
</evidence>
<dbReference type="Proteomes" id="UP000265691">
    <property type="component" value="Unassembled WGS sequence"/>
</dbReference>
<name>A0A3A1Y8J7_9GAMM</name>
<evidence type="ECO:0000313" key="1">
    <source>
        <dbReference type="EMBL" id="RIY33539.1"/>
    </source>
</evidence>
<organism evidence="1 2">
    <name type="scientific">Psittacicella hinzii</name>
    <dbReference type="NCBI Taxonomy" id="2028575"/>
    <lineage>
        <taxon>Bacteria</taxon>
        <taxon>Pseudomonadati</taxon>
        <taxon>Pseudomonadota</taxon>
        <taxon>Gammaproteobacteria</taxon>
        <taxon>Pasteurellales</taxon>
        <taxon>Psittacicellaceae</taxon>
        <taxon>Psittacicella</taxon>
    </lineage>
</organism>
<evidence type="ECO:0000313" key="2">
    <source>
        <dbReference type="Proteomes" id="UP000265691"/>
    </source>
</evidence>
<dbReference type="AlphaFoldDB" id="A0A3A1Y8J7"/>
<dbReference type="PANTHER" id="PTHR38605">
    <property type="entry name" value="ATPASE-RELATED"/>
    <property type="match status" value="1"/>
</dbReference>
<comment type="caution">
    <text evidence="1">The sequence shown here is derived from an EMBL/GenBank/DDBJ whole genome shotgun (WGS) entry which is preliminary data.</text>
</comment>
<dbReference type="RefSeq" id="WP_119524749.1">
    <property type="nucleotide sequence ID" value="NZ_NRHC01000030.1"/>
</dbReference>
<dbReference type="InterPro" id="IPR027417">
    <property type="entry name" value="P-loop_NTPase"/>
</dbReference>
<accession>A0A3A1Y8J7</accession>